<evidence type="ECO:0000256" key="1">
    <source>
        <dbReference type="SAM" id="MobiDB-lite"/>
    </source>
</evidence>
<dbReference type="InParanoid" id="G0MI13"/>
<evidence type="ECO:0000313" key="3">
    <source>
        <dbReference type="Proteomes" id="UP000008068"/>
    </source>
</evidence>
<dbReference type="AlphaFoldDB" id="G0MI13"/>
<reference evidence="3" key="1">
    <citation type="submission" date="2011-07" db="EMBL/GenBank/DDBJ databases">
        <authorList>
            <consortium name="Caenorhabditis brenneri Sequencing and Analysis Consortium"/>
            <person name="Wilson R.K."/>
        </authorList>
    </citation>
    <scope>NUCLEOTIDE SEQUENCE [LARGE SCALE GENOMIC DNA]</scope>
    <source>
        <strain evidence="3">PB2801</strain>
    </source>
</reference>
<dbReference type="FunCoup" id="G0MI13">
    <property type="interactions" value="1126"/>
</dbReference>
<proteinExistence type="predicted"/>
<feature type="region of interest" description="Disordered" evidence="1">
    <location>
        <begin position="90"/>
        <end position="112"/>
    </location>
</feature>
<keyword evidence="3" id="KW-1185">Reference proteome</keyword>
<dbReference type="OMA" id="HMEMIRY"/>
<dbReference type="EMBL" id="GL379795">
    <property type="protein sequence ID" value="EGT59460.1"/>
    <property type="molecule type" value="Genomic_DNA"/>
</dbReference>
<dbReference type="OrthoDB" id="5863431at2759"/>
<dbReference type="Proteomes" id="UP000008068">
    <property type="component" value="Unassembled WGS sequence"/>
</dbReference>
<name>G0MI13_CAEBE</name>
<dbReference type="eggNOG" id="ENOG502TI88">
    <property type="taxonomic scope" value="Eukaryota"/>
</dbReference>
<organism evidence="3">
    <name type="scientific">Caenorhabditis brenneri</name>
    <name type="common">Nematode worm</name>
    <dbReference type="NCBI Taxonomy" id="135651"/>
    <lineage>
        <taxon>Eukaryota</taxon>
        <taxon>Metazoa</taxon>
        <taxon>Ecdysozoa</taxon>
        <taxon>Nematoda</taxon>
        <taxon>Chromadorea</taxon>
        <taxon>Rhabditida</taxon>
        <taxon>Rhabditina</taxon>
        <taxon>Rhabditomorpha</taxon>
        <taxon>Rhabditoidea</taxon>
        <taxon>Rhabditidae</taxon>
        <taxon>Peloderinae</taxon>
        <taxon>Caenorhabditis</taxon>
    </lineage>
</organism>
<sequence>MAAAASTSSAPPVMERPDEDVGNVLQQQVPMQMRQYNDDHIVRLRQLERQIRIIQRAGPGPVQMHHDHPMPVLHIHLDGRQEPIIDGAQAQEEPKAQEENVKEVEEEEDDEDMELLKKMEVPRMMHSPILLDKFHHILKVGFFVASLEVLTDRDQSDVKERQKFALEKAEELIKNSSEVPFPEEEGRPLCGSVRMVRDIQRMARQIPYYKELLDKFVEEFDGSSSRLHKLRQATGFMKGLLVFHNNEVYNNLTVLPPGNHDVDMDIFKVNSKLFLEWLVKFRPSD</sequence>
<accession>G0MI13</accession>
<gene>
    <name evidence="2" type="ORF">CAEBREN_22468</name>
</gene>
<protein>
    <submittedName>
        <fullName evidence="2">Uncharacterized protein</fullName>
    </submittedName>
</protein>
<dbReference type="HOGENOM" id="CLU_1116608_0_0_1"/>
<feature type="compositionally biased region" description="Basic and acidic residues" evidence="1">
    <location>
        <begin position="92"/>
        <end position="103"/>
    </location>
</feature>
<evidence type="ECO:0000313" key="2">
    <source>
        <dbReference type="EMBL" id="EGT59460.1"/>
    </source>
</evidence>